<protein>
    <recommendedName>
        <fullName evidence="7">UPF0056 membrane protein</fullName>
    </recommendedName>
</protein>
<evidence type="ECO:0000256" key="1">
    <source>
        <dbReference type="ARBA" id="ARBA00004651"/>
    </source>
</evidence>
<name>Q97BD1_THEVO</name>
<gene>
    <name evidence="8" type="ORF">TVG0516499</name>
</gene>
<feature type="transmembrane region" description="Helical" evidence="7">
    <location>
        <begin position="12"/>
        <end position="34"/>
    </location>
</feature>
<keyword evidence="4 7" id="KW-0812">Transmembrane</keyword>
<evidence type="ECO:0000313" key="9">
    <source>
        <dbReference type="Proteomes" id="UP000001017"/>
    </source>
</evidence>
<evidence type="ECO:0000256" key="3">
    <source>
        <dbReference type="ARBA" id="ARBA00022475"/>
    </source>
</evidence>
<evidence type="ECO:0000256" key="6">
    <source>
        <dbReference type="ARBA" id="ARBA00023136"/>
    </source>
</evidence>
<comment type="subcellular location">
    <subcellularLocation>
        <location evidence="1 7">Cell membrane</location>
        <topology evidence="1 7">Multi-pass membrane protein</topology>
    </subcellularLocation>
</comment>
<dbReference type="STRING" id="273116.gene:9381309"/>
<keyword evidence="6 7" id="KW-0472">Membrane</keyword>
<accession>Q97BD1</accession>
<feature type="transmembrane region" description="Helical" evidence="7">
    <location>
        <begin position="179"/>
        <end position="202"/>
    </location>
</feature>
<dbReference type="GO" id="GO:0005886">
    <property type="term" value="C:plasma membrane"/>
    <property type="evidence" value="ECO:0007669"/>
    <property type="project" value="UniProtKB-SubCell"/>
</dbReference>
<dbReference type="InterPro" id="IPR002771">
    <property type="entry name" value="Multi_antbiot-R_MarC"/>
</dbReference>
<evidence type="ECO:0000256" key="5">
    <source>
        <dbReference type="ARBA" id="ARBA00022989"/>
    </source>
</evidence>
<keyword evidence="5 7" id="KW-1133">Transmembrane helix</keyword>
<sequence>MNDIVEFLKVFIPLFIVIDPFGSLVLFTSMTYNFNEGEKMRATKDAVVYGGIILVMFALAGQFIIYFFGISIEALEMAGGVILLLMAVEMIMEGNRPKTSGSEVTTDLDIGIVPFATPLLAGPGAISLVIILMKGPLIDKIFTFVSIGIIFLMVYIFFKEASIVSKFIGNKAMKAVSRIFGLLLAGFAIQYFIDAVTALFLVH</sequence>
<dbReference type="EMBL" id="BA000011">
    <property type="protein sequence ID" value="BAB59667.1"/>
    <property type="molecule type" value="Genomic_DNA"/>
</dbReference>
<organism evidence="8 9">
    <name type="scientific">Thermoplasma volcanium (strain ATCC 51530 / DSM 4299 / JCM 9571 / NBRC 15438 / GSS1)</name>
    <dbReference type="NCBI Taxonomy" id="273116"/>
    <lineage>
        <taxon>Archaea</taxon>
        <taxon>Methanobacteriati</taxon>
        <taxon>Thermoplasmatota</taxon>
        <taxon>Thermoplasmata</taxon>
        <taxon>Thermoplasmatales</taxon>
        <taxon>Thermoplasmataceae</taxon>
        <taxon>Thermoplasma</taxon>
    </lineage>
</organism>
<comment type="similarity">
    <text evidence="2 7">Belongs to the UPF0056 (MarC) family.</text>
</comment>
<evidence type="ECO:0000256" key="2">
    <source>
        <dbReference type="ARBA" id="ARBA00009784"/>
    </source>
</evidence>
<dbReference type="eggNOG" id="arCOG01997">
    <property type="taxonomic scope" value="Archaea"/>
</dbReference>
<dbReference type="RefSeq" id="WP_010916783.1">
    <property type="nucleotide sequence ID" value="NC_002689.2"/>
</dbReference>
<dbReference type="PANTHER" id="PTHR33508">
    <property type="entry name" value="UPF0056 MEMBRANE PROTEIN YHCE"/>
    <property type="match status" value="1"/>
</dbReference>
<dbReference type="GeneID" id="1441041"/>
<evidence type="ECO:0000256" key="4">
    <source>
        <dbReference type="ARBA" id="ARBA00022692"/>
    </source>
</evidence>
<dbReference type="HOGENOM" id="CLU_079909_1_0_2"/>
<feature type="transmembrane region" description="Helical" evidence="7">
    <location>
        <begin position="46"/>
        <end position="68"/>
    </location>
</feature>
<feature type="transmembrane region" description="Helical" evidence="7">
    <location>
        <begin position="74"/>
        <end position="92"/>
    </location>
</feature>
<dbReference type="Pfam" id="PF01914">
    <property type="entry name" value="MarC"/>
    <property type="match status" value="1"/>
</dbReference>
<keyword evidence="3" id="KW-1003">Cell membrane</keyword>
<feature type="transmembrane region" description="Helical" evidence="7">
    <location>
        <begin position="141"/>
        <end position="158"/>
    </location>
</feature>
<reference evidence="8 9" key="1">
    <citation type="journal article" date="1999" name="Proc. Jpn. Acad.">
        <title>Determination of the complete genomic DNA sequence of Thermoplasma volvanium GSS1.</title>
        <authorList>
            <person name="Kawashima T."/>
            <person name="Yamamoto Y."/>
            <person name="Aramaki H."/>
            <person name="Nunoshiba T."/>
            <person name="Kawamoto T."/>
            <person name="Watanabe K."/>
            <person name="Yamazaki M."/>
            <person name="Kanehori K."/>
            <person name="Amano N."/>
            <person name="Ohya Y."/>
            <person name="Makino K."/>
            <person name="Suzuki M."/>
        </authorList>
    </citation>
    <scope>NUCLEOTIDE SEQUENCE [LARGE SCALE GENOMIC DNA]</scope>
    <source>
        <strain evidence="9">ATCC 51530 / DSM 4299 / JCM 9571 / NBRC 15438 / GSS1</strain>
    </source>
</reference>
<dbReference type="PaxDb" id="273116-14324740"/>
<keyword evidence="9" id="KW-1185">Reference proteome</keyword>
<dbReference type="NCBIfam" id="TIGR00427">
    <property type="entry name" value="NAAT family transporter"/>
    <property type="match status" value="1"/>
</dbReference>
<dbReference type="KEGG" id="tvo:TVG0516499"/>
<feature type="transmembrane region" description="Helical" evidence="7">
    <location>
        <begin position="112"/>
        <end position="135"/>
    </location>
</feature>
<dbReference type="OrthoDB" id="10856at2157"/>
<dbReference type="PhylomeDB" id="Q97BD1"/>
<dbReference type="AlphaFoldDB" id="Q97BD1"/>
<evidence type="ECO:0000256" key="7">
    <source>
        <dbReference type="RuleBase" id="RU362048"/>
    </source>
</evidence>
<proteinExistence type="inferred from homology"/>
<dbReference type="PANTHER" id="PTHR33508:SF1">
    <property type="entry name" value="UPF0056 MEMBRANE PROTEIN YHCE"/>
    <property type="match status" value="1"/>
</dbReference>
<evidence type="ECO:0000313" key="8">
    <source>
        <dbReference type="EMBL" id="BAB59667.1"/>
    </source>
</evidence>
<dbReference type="Proteomes" id="UP000001017">
    <property type="component" value="Chromosome"/>
</dbReference>
<reference evidence="8 9" key="2">
    <citation type="journal article" date="2000" name="Proc. Natl. Acad. Sci. U.S.A.">
        <title>Archaeal adaptation to higher temperatures revealed by genomic sequence of Thermoplasma volcanium.</title>
        <authorList>
            <person name="Kawashima T."/>
            <person name="Amano N."/>
            <person name="Koike H."/>
            <person name="Makino S."/>
            <person name="Higuchi S."/>
            <person name="Kawashima-Ohya Y."/>
            <person name="Watanabe K."/>
            <person name="Yamazaki M."/>
            <person name="Kanehori K."/>
            <person name="Kawamoto T."/>
            <person name="Nunoshiba T."/>
            <person name="Yamamoto Y."/>
            <person name="Aramaki H."/>
            <person name="Makino K."/>
            <person name="Suzuki M."/>
        </authorList>
    </citation>
    <scope>NUCLEOTIDE SEQUENCE [LARGE SCALE GENOMIC DNA]</scope>
    <source>
        <strain evidence="9">ATCC 51530 / DSM 4299 / JCM 9571 / NBRC 15438 / GSS1</strain>
    </source>
</reference>